<accession>A0A3A1R5L8</accession>
<dbReference type="SUPFAM" id="SSF55729">
    <property type="entry name" value="Acyl-CoA N-acyltransferases (Nat)"/>
    <property type="match status" value="1"/>
</dbReference>
<dbReference type="Gene3D" id="3.40.630.30">
    <property type="match status" value="1"/>
</dbReference>
<reference evidence="2 3" key="1">
    <citation type="submission" date="2018-09" db="EMBL/GenBank/DDBJ databases">
        <title>Bacillus saliacetes sp. nov., isolated from Thai shrimp paste (Ka-pi).</title>
        <authorList>
            <person name="Daroonpunt R."/>
            <person name="Tanasupawat S."/>
            <person name="Yiamsombut S."/>
        </authorList>
    </citation>
    <scope>NUCLEOTIDE SEQUENCE [LARGE SCALE GENOMIC DNA]</scope>
    <source>
        <strain evidence="2 3">SKP7-4</strain>
    </source>
</reference>
<protein>
    <submittedName>
        <fullName evidence="2">GNAT family N-acetyltransferase</fullName>
    </submittedName>
</protein>
<dbReference type="OrthoDB" id="9811121at2"/>
<dbReference type="AlphaFoldDB" id="A0A3A1R5L8"/>
<evidence type="ECO:0000259" key="1">
    <source>
        <dbReference type="PROSITE" id="PS51186"/>
    </source>
</evidence>
<dbReference type="InterPro" id="IPR016181">
    <property type="entry name" value="Acyl_CoA_acyltransferase"/>
</dbReference>
<dbReference type="PROSITE" id="PS51186">
    <property type="entry name" value="GNAT"/>
    <property type="match status" value="1"/>
</dbReference>
<sequence length="238" mass="26881">MPPLYYRWTGGTLLYRKKLYVFKGDKPIEAVIRTYTPSDFQDLIKVQQESFPPPFPPELWWNDEQLANHVKLFPEGALCIEVQGKIAGSITGMQTTFDPQNIRHSWSEVTDNGYIGTHDPDGDSLYIVDIGISPQYRSLGLGKSLMHAMYEVVVHLNKERLLGGGRMPGYGKVADKMKASDYLDKVVNGELQDQVISFLLRCGRLPVGVLPGYLEDEESANHAALMEWRNPFFISESP</sequence>
<keyword evidence="2" id="KW-0808">Transferase</keyword>
<dbReference type="Pfam" id="PF00583">
    <property type="entry name" value="Acetyltransf_1"/>
    <property type="match status" value="1"/>
</dbReference>
<comment type="caution">
    <text evidence="2">The sequence shown here is derived from an EMBL/GenBank/DDBJ whole genome shotgun (WGS) entry which is preliminary data.</text>
</comment>
<gene>
    <name evidence="2" type="ORF">D3H55_01830</name>
</gene>
<name>A0A3A1R5L8_9BACI</name>
<organism evidence="2 3">
    <name type="scientific">Bacillus salacetis</name>
    <dbReference type="NCBI Taxonomy" id="2315464"/>
    <lineage>
        <taxon>Bacteria</taxon>
        <taxon>Bacillati</taxon>
        <taxon>Bacillota</taxon>
        <taxon>Bacilli</taxon>
        <taxon>Bacillales</taxon>
        <taxon>Bacillaceae</taxon>
        <taxon>Bacillus</taxon>
    </lineage>
</organism>
<dbReference type="CDD" id="cd04301">
    <property type="entry name" value="NAT_SF"/>
    <property type="match status" value="1"/>
</dbReference>
<feature type="domain" description="N-acetyltransferase" evidence="1">
    <location>
        <begin position="30"/>
        <end position="231"/>
    </location>
</feature>
<dbReference type="InterPro" id="IPR000182">
    <property type="entry name" value="GNAT_dom"/>
</dbReference>
<dbReference type="GO" id="GO:0016747">
    <property type="term" value="F:acyltransferase activity, transferring groups other than amino-acyl groups"/>
    <property type="evidence" value="ECO:0007669"/>
    <property type="project" value="InterPro"/>
</dbReference>
<dbReference type="Proteomes" id="UP000265801">
    <property type="component" value="Unassembled WGS sequence"/>
</dbReference>
<keyword evidence="3" id="KW-1185">Reference proteome</keyword>
<evidence type="ECO:0000313" key="2">
    <source>
        <dbReference type="EMBL" id="RIW38305.1"/>
    </source>
</evidence>
<dbReference type="EMBL" id="QXIR01000002">
    <property type="protein sequence ID" value="RIW38305.1"/>
    <property type="molecule type" value="Genomic_DNA"/>
</dbReference>
<evidence type="ECO:0000313" key="3">
    <source>
        <dbReference type="Proteomes" id="UP000265801"/>
    </source>
</evidence>
<proteinExistence type="predicted"/>